<dbReference type="InterPro" id="IPR005064">
    <property type="entry name" value="BUG"/>
</dbReference>
<dbReference type="CDD" id="cd13578">
    <property type="entry name" value="PBP2_Bug27"/>
    <property type="match status" value="1"/>
</dbReference>
<gene>
    <name evidence="3" type="ORF">QTH91_01480</name>
</gene>
<dbReference type="EMBL" id="JASZYV010000001">
    <property type="protein sequence ID" value="MDM0043141.1"/>
    <property type="molecule type" value="Genomic_DNA"/>
</dbReference>
<accession>A0ABT7N5C7</accession>
<dbReference type="SUPFAM" id="SSF53850">
    <property type="entry name" value="Periplasmic binding protein-like II"/>
    <property type="match status" value="1"/>
</dbReference>
<dbReference type="Gene3D" id="3.40.190.10">
    <property type="entry name" value="Periplasmic binding protein-like II"/>
    <property type="match status" value="1"/>
</dbReference>
<comment type="similarity">
    <text evidence="1">Belongs to the UPF0065 (bug) family.</text>
</comment>
<dbReference type="Proteomes" id="UP001174908">
    <property type="component" value="Unassembled WGS sequence"/>
</dbReference>
<evidence type="ECO:0000256" key="1">
    <source>
        <dbReference type="ARBA" id="ARBA00006987"/>
    </source>
</evidence>
<dbReference type="Pfam" id="PF03401">
    <property type="entry name" value="TctC"/>
    <property type="match status" value="1"/>
</dbReference>
<protein>
    <submittedName>
        <fullName evidence="3">Tripartite tricarboxylate transporter substrate binding protein</fullName>
    </submittedName>
</protein>
<proteinExistence type="inferred from homology"/>
<evidence type="ECO:0000313" key="3">
    <source>
        <dbReference type="EMBL" id="MDM0043141.1"/>
    </source>
</evidence>
<sequence length="326" mass="33776">MKRRALIAAGAGSAIAAATWPLPALAAGYPDKPIRLVVPFGAGGVADLTARAVGQALAPKLGQSIVVDNRPGAGGVVAGDLVAKAAPDGYTLLLMSNGTAVSEGLFKKLPFDARKDFAPISLLGEFDLALVVPQNSRFRTVQELLAEAKAKPGTLNIGSINVGSTQHLSAELIRMATKADFQVVPFNGSPAVLTALRGGQIDASVEILAPLLPQIRAGAVRALAVLGKQRSPFLPQVPTLAESAGVADFNVASWNALAAPAGTPSEIIERLAREARAVLASDELRKQLAELSVQARSSTPAELAQLLDSEIKRWSDVIARAGIAKQ</sequence>
<feature type="chain" id="PRO_5045998216" evidence="2">
    <location>
        <begin position="27"/>
        <end position="326"/>
    </location>
</feature>
<dbReference type="InterPro" id="IPR042100">
    <property type="entry name" value="Bug_dom1"/>
</dbReference>
<reference evidence="3" key="1">
    <citation type="submission" date="2023-06" db="EMBL/GenBank/DDBJ databases">
        <authorList>
            <person name="Jiang Y."/>
            <person name="Liu Q."/>
        </authorList>
    </citation>
    <scope>NUCLEOTIDE SEQUENCE</scope>
    <source>
        <strain evidence="3">CGMCC 1.12089</strain>
    </source>
</reference>
<dbReference type="RefSeq" id="WP_286658264.1">
    <property type="nucleotide sequence ID" value="NZ_JASZYV010000001.1"/>
</dbReference>
<dbReference type="PANTHER" id="PTHR42928">
    <property type="entry name" value="TRICARBOXYLATE-BINDING PROTEIN"/>
    <property type="match status" value="1"/>
</dbReference>
<keyword evidence="4" id="KW-1185">Reference proteome</keyword>
<dbReference type="PANTHER" id="PTHR42928:SF5">
    <property type="entry name" value="BLR1237 PROTEIN"/>
    <property type="match status" value="1"/>
</dbReference>
<keyword evidence="2" id="KW-0732">Signal</keyword>
<evidence type="ECO:0000313" key="4">
    <source>
        <dbReference type="Proteomes" id="UP001174908"/>
    </source>
</evidence>
<comment type="caution">
    <text evidence="3">The sequence shown here is derived from an EMBL/GenBank/DDBJ whole genome shotgun (WGS) entry which is preliminary data.</text>
</comment>
<organism evidence="3 4">
    <name type="scientific">Variovorax dokdonensis</name>
    <dbReference type="NCBI Taxonomy" id="344883"/>
    <lineage>
        <taxon>Bacteria</taxon>
        <taxon>Pseudomonadati</taxon>
        <taxon>Pseudomonadota</taxon>
        <taxon>Betaproteobacteria</taxon>
        <taxon>Burkholderiales</taxon>
        <taxon>Comamonadaceae</taxon>
        <taxon>Variovorax</taxon>
    </lineage>
</organism>
<dbReference type="Gene3D" id="3.40.190.150">
    <property type="entry name" value="Bordetella uptake gene, domain 1"/>
    <property type="match status" value="1"/>
</dbReference>
<dbReference type="PIRSF" id="PIRSF017082">
    <property type="entry name" value="YflP"/>
    <property type="match status" value="1"/>
</dbReference>
<feature type="signal peptide" evidence="2">
    <location>
        <begin position="1"/>
        <end position="26"/>
    </location>
</feature>
<name>A0ABT7N5C7_9BURK</name>
<evidence type="ECO:0000256" key="2">
    <source>
        <dbReference type="SAM" id="SignalP"/>
    </source>
</evidence>